<evidence type="ECO:0008006" key="4">
    <source>
        <dbReference type="Google" id="ProtNLM"/>
    </source>
</evidence>
<proteinExistence type="predicted"/>
<dbReference type="Proteomes" id="UP000185891">
    <property type="component" value="Unassembled WGS sequence"/>
</dbReference>
<evidence type="ECO:0000313" key="2">
    <source>
        <dbReference type="EMBL" id="OGD68175.1"/>
    </source>
</evidence>
<dbReference type="AlphaFoldDB" id="A0A1F5EL99"/>
<feature type="transmembrane region" description="Helical" evidence="1">
    <location>
        <begin position="9"/>
        <end position="42"/>
    </location>
</feature>
<keyword evidence="1" id="KW-1133">Transmembrane helix</keyword>
<evidence type="ECO:0000313" key="3">
    <source>
        <dbReference type="Proteomes" id="UP000185891"/>
    </source>
</evidence>
<feature type="transmembrane region" description="Helical" evidence="1">
    <location>
        <begin position="62"/>
        <end position="83"/>
    </location>
</feature>
<protein>
    <recommendedName>
        <fullName evidence="4">ComEC/Rec2-related protein domain-containing protein</fullName>
    </recommendedName>
</protein>
<accession>A0A1F5EL99</accession>
<dbReference type="EMBL" id="MFAA01000041">
    <property type="protein sequence ID" value="OGD68175.1"/>
    <property type="molecule type" value="Genomic_DNA"/>
</dbReference>
<organism evidence="2 3">
    <name type="scientific">Candidatus Campbellbacteria bacterium RIFCSPHIGHO2_12_FULL_35_10</name>
    <dbReference type="NCBI Taxonomy" id="1797578"/>
    <lineage>
        <taxon>Bacteria</taxon>
        <taxon>Candidatus Campbelliibacteriota</taxon>
    </lineage>
</organism>
<reference evidence="2 3" key="1">
    <citation type="journal article" date="2016" name="Nat. Commun.">
        <title>Thousands of microbial genomes shed light on interconnected biogeochemical processes in an aquifer system.</title>
        <authorList>
            <person name="Anantharaman K."/>
            <person name="Brown C.T."/>
            <person name="Hug L.A."/>
            <person name="Sharon I."/>
            <person name="Castelle C.J."/>
            <person name="Probst A.J."/>
            <person name="Thomas B.C."/>
            <person name="Singh A."/>
            <person name="Wilkins M.J."/>
            <person name="Karaoz U."/>
            <person name="Brodie E.L."/>
            <person name="Williams K.H."/>
            <person name="Hubbard S.S."/>
            <person name="Banfield J.F."/>
        </authorList>
    </citation>
    <scope>NUCLEOTIDE SEQUENCE [LARGE SCALE GENOMIC DNA]</scope>
</reference>
<evidence type="ECO:0000256" key="1">
    <source>
        <dbReference type="SAM" id="Phobius"/>
    </source>
</evidence>
<keyword evidence="1" id="KW-0472">Membrane</keyword>
<keyword evidence="1" id="KW-0812">Transmembrane</keyword>
<gene>
    <name evidence="2" type="ORF">A3E89_02610</name>
</gene>
<sequence>MGSNIKIRIILNLLIFVSIAIAPWWFSLFLMFLGIGFFFNFYESFLFAFVLDSLYSAPMNIFHGKVFVHLIIIFVVFAFVHWFKRRLRI</sequence>
<comment type="caution">
    <text evidence="2">The sequence shown here is derived from an EMBL/GenBank/DDBJ whole genome shotgun (WGS) entry which is preliminary data.</text>
</comment>
<name>A0A1F5EL99_9BACT</name>